<evidence type="ECO:0000313" key="2">
    <source>
        <dbReference type="Proteomes" id="UP000242258"/>
    </source>
</evidence>
<dbReference type="OrthoDB" id="6321659at2"/>
<dbReference type="SUPFAM" id="SSF55729">
    <property type="entry name" value="Acyl-CoA N-acyltransferases (Nat)"/>
    <property type="match status" value="1"/>
</dbReference>
<dbReference type="AlphaFoldDB" id="A0A1E7QA08"/>
<organism evidence="1 2">
    <name type="scientific">Rheinheimera salexigens</name>
    <dbReference type="NCBI Taxonomy" id="1628148"/>
    <lineage>
        <taxon>Bacteria</taxon>
        <taxon>Pseudomonadati</taxon>
        <taxon>Pseudomonadota</taxon>
        <taxon>Gammaproteobacteria</taxon>
        <taxon>Chromatiales</taxon>
        <taxon>Chromatiaceae</taxon>
        <taxon>Rheinheimera</taxon>
    </lineage>
</organism>
<keyword evidence="1" id="KW-0808">Transferase</keyword>
<protein>
    <submittedName>
        <fullName evidence="1">GNAT family N-acetyltransferase</fullName>
    </submittedName>
</protein>
<keyword evidence="2" id="KW-1185">Reference proteome</keyword>
<comment type="caution">
    <text evidence="1">The sequence shown here is derived from an EMBL/GenBank/DDBJ whole genome shotgun (WGS) entry which is preliminary data.</text>
</comment>
<reference evidence="2" key="1">
    <citation type="submission" date="2016-09" db="EMBL/GenBank/DDBJ databases">
        <authorList>
            <person name="Wan X."/>
            <person name="Hou S."/>
        </authorList>
    </citation>
    <scope>NUCLEOTIDE SEQUENCE [LARGE SCALE GENOMIC DNA]</scope>
    <source>
        <strain evidence="2">KH87</strain>
    </source>
</reference>
<sequence>MQIVELEPPYFTDLIRLANAVHGDNYLNPASLLQMYQQGIKQGMNASFVALDEQQNVLGYRISFAAGQWQADKWCSQNLWPVAIADMAYFKSVAVCEKQRGKRIASTLLAKSVAVLKQQGAKAGLAHIWRECPGNAAERYFSQAGGNVLAIHPQRWRHLSETVGYDCPICENVCLCSAAEMLLQF</sequence>
<dbReference type="Proteomes" id="UP000242258">
    <property type="component" value="Unassembled WGS sequence"/>
</dbReference>
<accession>A0A1E7QA08</accession>
<dbReference type="RefSeq" id="WP_070050789.1">
    <property type="nucleotide sequence ID" value="NZ_CBCSDO010000004.1"/>
</dbReference>
<dbReference type="InterPro" id="IPR016181">
    <property type="entry name" value="Acyl_CoA_acyltransferase"/>
</dbReference>
<dbReference type="STRING" id="1628148.BI198_08735"/>
<evidence type="ECO:0000313" key="1">
    <source>
        <dbReference type="EMBL" id="OEY71024.1"/>
    </source>
</evidence>
<dbReference type="GO" id="GO:0016740">
    <property type="term" value="F:transferase activity"/>
    <property type="evidence" value="ECO:0007669"/>
    <property type="project" value="UniProtKB-KW"/>
</dbReference>
<name>A0A1E7QA08_9GAMM</name>
<dbReference type="EMBL" id="MKEK01000001">
    <property type="protein sequence ID" value="OEY71024.1"/>
    <property type="molecule type" value="Genomic_DNA"/>
</dbReference>
<proteinExistence type="predicted"/>
<gene>
    <name evidence="1" type="ORF">BI198_08735</name>
</gene>
<dbReference type="Gene3D" id="3.40.630.30">
    <property type="match status" value="1"/>
</dbReference>